<accession>X1LLG6</accession>
<evidence type="ECO:0000313" key="1">
    <source>
        <dbReference type="EMBL" id="GAI20212.1"/>
    </source>
</evidence>
<comment type="caution">
    <text evidence="1">The sequence shown here is derived from an EMBL/GenBank/DDBJ whole genome shotgun (WGS) entry which is preliminary data.</text>
</comment>
<evidence type="ECO:0008006" key="2">
    <source>
        <dbReference type="Google" id="ProtNLM"/>
    </source>
</evidence>
<dbReference type="InterPro" id="IPR013783">
    <property type="entry name" value="Ig-like_fold"/>
</dbReference>
<organism evidence="1">
    <name type="scientific">marine sediment metagenome</name>
    <dbReference type="NCBI Taxonomy" id="412755"/>
    <lineage>
        <taxon>unclassified sequences</taxon>
        <taxon>metagenomes</taxon>
        <taxon>ecological metagenomes</taxon>
    </lineage>
</organism>
<protein>
    <recommendedName>
        <fullName evidence="2">CARDB domain-containing protein</fullName>
    </recommendedName>
</protein>
<dbReference type="Gene3D" id="2.60.40.10">
    <property type="entry name" value="Immunoglobulins"/>
    <property type="match status" value="1"/>
</dbReference>
<dbReference type="AlphaFoldDB" id="X1LLG6"/>
<gene>
    <name evidence="1" type="ORF">S06H3_36999</name>
</gene>
<proteinExistence type="predicted"/>
<sequence>TLDASQASRDITITEAAVAKGSIVNYNAPSSAIPGDTVTITVEAKNIGTESGTFRLRLIDRDLNVEVDASNWFTLTPGSSVKGLSLSGIMPDKDWNLRLDLEREIPTGVVIDDQKTFTAINIVSWWDSLRARWNGLAGWQKGIVLTTSVGGVIIGGASTLKKSRS</sequence>
<feature type="non-terminal residue" evidence="1">
    <location>
        <position position="1"/>
    </location>
</feature>
<name>X1LLG6_9ZZZZ</name>
<dbReference type="EMBL" id="BARV01022442">
    <property type="protein sequence ID" value="GAI20212.1"/>
    <property type="molecule type" value="Genomic_DNA"/>
</dbReference>
<reference evidence="1" key="1">
    <citation type="journal article" date="2014" name="Front. Microbiol.">
        <title>High frequency of phylogenetically diverse reductive dehalogenase-homologous genes in deep subseafloor sedimentary metagenomes.</title>
        <authorList>
            <person name="Kawai M."/>
            <person name="Futagami T."/>
            <person name="Toyoda A."/>
            <person name="Takaki Y."/>
            <person name="Nishi S."/>
            <person name="Hori S."/>
            <person name="Arai W."/>
            <person name="Tsubouchi T."/>
            <person name="Morono Y."/>
            <person name="Uchiyama I."/>
            <person name="Ito T."/>
            <person name="Fujiyama A."/>
            <person name="Inagaki F."/>
            <person name="Takami H."/>
        </authorList>
    </citation>
    <scope>NUCLEOTIDE SEQUENCE</scope>
    <source>
        <strain evidence="1">Expedition CK06-06</strain>
    </source>
</reference>